<comment type="caution">
    <text evidence="18">The sequence shown here is derived from an EMBL/GenBank/DDBJ whole genome shotgun (WGS) entry which is preliminary data.</text>
</comment>
<dbReference type="Gene3D" id="1.10.3120.10">
    <property type="entry name" value="Trigger factor, C-terminal domain"/>
    <property type="match status" value="1"/>
</dbReference>
<evidence type="ECO:0000256" key="11">
    <source>
        <dbReference type="ARBA" id="ARBA00029986"/>
    </source>
</evidence>
<evidence type="ECO:0000256" key="9">
    <source>
        <dbReference type="ARBA" id="ARBA00023306"/>
    </source>
</evidence>
<proteinExistence type="inferred from homology"/>
<dbReference type="InterPro" id="IPR008881">
    <property type="entry name" value="Trigger_fac_ribosome-bd_bac"/>
</dbReference>
<evidence type="ECO:0000256" key="15">
    <source>
        <dbReference type="SAM" id="Coils"/>
    </source>
</evidence>
<dbReference type="AlphaFoldDB" id="A0AAW6HNM7"/>
<feature type="coiled-coil region" evidence="15">
    <location>
        <begin position="377"/>
        <end position="408"/>
    </location>
</feature>
<keyword evidence="9 12" id="KW-0131">Cell cycle</keyword>
<evidence type="ECO:0000256" key="3">
    <source>
        <dbReference type="ARBA" id="ARBA00013194"/>
    </source>
</evidence>
<accession>A0AAW6HNM7</accession>
<dbReference type="RefSeq" id="WP_255034290.1">
    <property type="nucleotide sequence ID" value="NZ_CP101414.1"/>
</dbReference>
<dbReference type="Gene3D" id="3.30.70.1050">
    <property type="entry name" value="Trigger factor ribosome-binding domain"/>
    <property type="match status" value="1"/>
</dbReference>
<dbReference type="InterPro" id="IPR001179">
    <property type="entry name" value="PPIase_FKBP_dom"/>
</dbReference>
<dbReference type="PANTHER" id="PTHR30560:SF3">
    <property type="entry name" value="TRIGGER FACTOR-LIKE PROTEIN TIG, CHLOROPLASTIC"/>
    <property type="match status" value="1"/>
</dbReference>
<evidence type="ECO:0000256" key="12">
    <source>
        <dbReference type="HAMAP-Rule" id="MF_00303"/>
    </source>
</evidence>
<evidence type="ECO:0000256" key="2">
    <source>
        <dbReference type="ARBA" id="ARBA00005464"/>
    </source>
</evidence>
<evidence type="ECO:0000256" key="4">
    <source>
        <dbReference type="ARBA" id="ARBA00016902"/>
    </source>
</evidence>
<dbReference type="Pfam" id="PF00254">
    <property type="entry name" value="FKBP_C"/>
    <property type="match status" value="1"/>
</dbReference>
<dbReference type="InterPro" id="IPR005215">
    <property type="entry name" value="Trig_fac"/>
</dbReference>
<keyword evidence="12" id="KW-0963">Cytoplasm</keyword>
<keyword evidence="7 12" id="KW-0143">Chaperone</keyword>
<gene>
    <name evidence="12 18" type="primary">tig</name>
    <name evidence="17" type="ORF">LNO68_03720</name>
    <name evidence="18" type="ORF">LNO71_02145</name>
</gene>
<evidence type="ECO:0000256" key="5">
    <source>
        <dbReference type="ARBA" id="ARBA00022618"/>
    </source>
</evidence>
<dbReference type="SUPFAM" id="SSF109998">
    <property type="entry name" value="Triger factor/SurA peptide-binding domain-like"/>
    <property type="match status" value="1"/>
</dbReference>
<sequence length="443" mass="51068">MFKIREKNNVDHKVKYILDVDQKTWTDAYQKKLNAAVKNVKIQGFRKGHVPFNEAVKYINHANVYDRAINSLTQPIYTELVKQEKLTESEEVLEERPDVEVIELDDQKLTLSYAFETVPTVKLGDYSSISGFVETKPVDDEELQKELVRIFKSASKLVDKAAGSTLEKGDIAFLDFSGEIDGKAFEGGKAKNYELEIGSNSFIPGFEDQMVGMKVEEKRNLDLTFPKDYHEKTYAGKPVLFKVKLNAIKEVQLPEMTVEKLNEIMRTSYKSLDEAKQDIKQRIEINKNERISQMNTMLLNQFAVDKCEFSHIPKTLIDREVQLLYRQFENQMAQIKMSVDDALKIQNKTKEQLYNNLTEQATKAIKLVLVLEEIASVEKVEATEEDVQKEIEQQIKTMTNNQELQKDQLEALKGYLSGQKELFESMIINKKTVDLIIQKNLKK</sequence>
<evidence type="ECO:0000259" key="16">
    <source>
        <dbReference type="PROSITE" id="PS50059"/>
    </source>
</evidence>
<dbReference type="EC" id="5.2.1.8" evidence="3 12"/>
<evidence type="ECO:0000256" key="10">
    <source>
        <dbReference type="ARBA" id="ARBA00024849"/>
    </source>
</evidence>
<evidence type="ECO:0000256" key="14">
    <source>
        <dbReference type="RuleBase" id="RU003914"/>
    </source>
</evidence>
<dbReference type="GO" id="GO:0051083">
    <property type="term" value="P:'de novo' cotranslational protein folding"/>
    <property type="evidence" value="ECO:0007669"/>
    <property type="project" value="TreeGrafter"/>
</dbReference>
<evidence type="ECO:0000256" key="6">
    <source>
        <dbReference type="ARBA" id="ARBA00023110"/>
    </source>
</evidence>
<dbReference type="GO" id="GO:0003755">
    <property type="term" value="F:peptidyl-prolyl cis-trans isomerase activity"/>
    <property type="evidence" value="ECO:0007669"/>
    <property type="project" value="UniProtKB-UniRule"/>
</dbReference>
<evidence type="ECO:0000256" key="7">
    <source>
        <dbReference type="ARBA" id="ARBA00023186"/>
    </source>
</evidence>
<dbReference type="GO" id="GO:0015031">
    <property type="term" value="P:protein transport"/>
    <property type="evidence" value="ECO:0007669"/>
    <property type="project" value="UniProtKB-UniRule"/>
</dbReference>
<keyword evidence="15" id="KW-0175">Coiled coil</keyword>
<keyword evidence="20" id="KW-1185">Reference proteome</keyword>
<comment type="similarity">
    <text evidence="2 12 14">Belongs to the FKBP-type PPIase family. Tig subfamily.</text>
</comment>
<dbReference type="InterPro" id="IPR036611">
    <property type="entry name" value="Trigger_fac_ribosome-bd_sf"/>
</dbReference>
<dbReference type="GO" id="GO:0005737">
    <property type="term" value="C:cytoplasm"/>
    <property type="evidence" value="ECO:0007669"/>
    <property type="project" value="UniProtKB-SubCell"/>
</dbReference>
<comment type="subcellular location">
    <subcellularLocation>
        <location evidence="12">Cytoplasm</location>
    </subcellularLocation>
    <text evidence="12">About half TF is bound to the ribosome near the polypeptide exit tunnel while the other half is free in the cytoplasm.</text>
</comment>
<reference evidence="18 20" key="1">
    <citation type="submission" date="2021-11" db="EMBL/GenBank/DDBJ databases">
        <title>Description of Mycoplasma bradburyaesp. nov.from sea birds: a tribute to a great mycoplasmologist.</title>
        <authorList>
            <person name="Ramirez A.S."/>
            <person name="Poveda C."/>
            <person name="Suarez-Perez A."/>
            <person name="Rosales R.S."/>
            <person name="Dijkman R."/>
            <person name="Feberwee A."/>
            <person name="Spergser J."/>
            <person name="Szostak M.P."/>
            <person name="Ressel L."/>
            <person name="Calabuig P."/>
            <person name="Catania S."/>
            <person name="Gobbo F."/>
            <person name="Timofte D."/>
            <person name="Poveda J.B."/>
        </authorList>
    </citation>
    <scope>NUCLEOTIDE SEQUENCE</scope>
    <source>
        <strain evidence="17 20">T158</strain>
        <strain evidence="18">T264</strain>
    </source>
</reference>
<evidence type="ECO:0000256" key="1">
    <source>
        <dbReference type="ARBA" id="ARBA00000971"/>
    </source>
</evidence>
<comment type="function">
    <text evidence="10 12">Involved in protein export. Acts as a chaperone by maintaining the newly synthesized protein in an open conformation. Functions as a peptidyl-prolyl cis-trans isomerase.</text>
</comment>
<dbReference type="Proteomes" id="UP001220940">
    <property type="component" value="Unassembled WGS sequence"/>
</dbReference>
<evidence type="ECO:0000313" key="18">
    <source>
        <dbReference type="EMBL" id="MDC4183442.1"/>
    </source>
</evidence>
<dbReference type="FunFam" id="3.10.50.40:FF:000001">
    <property type="entry name" value="Trigger factor"/>
    <property type="match status" value="1"/>
</dbReference>
<dbReference type="InterPro" id="IPR027304">
    <property type="entry name" value="Trigger_fact/SurA_dom_sf"/>
</dbReference>
<protein>
    <recommendedName>
        <fullName evidence="4 12">Trigger factor</fullName>
        <shortName evidence="12">TF</shortName>
        <ecNumber evidence="3 12">5.2.1.8</ecNumber>
    </recommendedName>
    <alternativeName>
        <fullName evidence="11 12">PPIase</fullName>
    </alternativeName>
</protein>
<dbReference type="InterPro" id="IPR008880">
    <property type="entry name" value="Trigger_fac_C"/>
</dbReference>
<dbReference type="Pfam" id="PF05697">
    <property type="entry name" value="Trigger_N"/>
    <property type="match status" value="1"/>
</dbReference>
<evidence type="ECO:0000256" key="13">
    <source>
        <dbReference type="PROSITE-ProRule" id="PRU00277"/>
    </source>
</evidence>
<dbReference type="InterPro" id="IPR046357">
    <property type="entry name" value="PPIase_dom_sf"/>
</dbReference>
<dbReference type="SUPFAM" id="SSF102735">
    <property type="entry name" value="Trigger factor ribosome-binding domain"/>
    <property type="match status" value="1"/>
</dbReference>
<dbReference type="PROSITE" id="PS50059">
    <property type="entry name" value="FKBP_PPIASE"/>
    <property type="match status" value="1"/>
</dbReference>
<dbReference type="GO" id="GO:0051301">
    <property type="term" value="P:cell division"/>
    <property type="evidence" value="ECO:0007669"/>
    <property type="project" value="UniProtKB-KW"/>
</dbReference>
<evidence type="ECO:0000256" key="8">
    <source>
        <dbReference type="ARBA" id="ARBA00023235"/>
    </source>
</evidence>
<dbReference type="PANTHER" id="PTHR30560">
    <property type="entry name" value="TRIGGER FACTOR CHAPERONE AND PEPTIDYL-PROLYL CIS/TRANS ISOMERASE"/>
    <property type="match status" value="1"/>
</dbReference>
<comment type="catalytic activity">
    <reaction evidence="1 12 13">
        <text>[protein]-peptidylproline (omega=180) = [protein]-peptidylproline (omega=0)</text>
        <dbReference type="Rhea" id="RHEA:16237"/>
        <dbReference type="Rhea" id="RHEA-COMP:10747"/>
        <dbReference type="Rhea" id="RHEA-COMP:10748"/>
        <dbReference type="ChEBI" id="CHEBI:83833"/>
        <dbReference type="ChEBI" id="CHEBI:83834"/>
        <dbReference type="EC" id="5.2.1.8"/>
    </reaction>
</comment>
<dbReference type="GO" id="GO:0043022">
    <property type="term" value="F:ribosome binding"/>
    <property type="evidence" value="ECO:0007669"/>
    <property type="project" value="TreeGrafter"/>
</dbReference>
<dbReference type="GO" id="GO:0044183">
    <property type="term" value="F:protein folding chaperone"/>
    <property type="evidence" value="ECO:0007669"/>
    <property type="project" value="TreeGrafter"/>
</dbReference>
<dbReference type="HAMAP" id="MF_00303">
    <property type="entry name" value="Trigger_factor_Tig"/>
    <property type="match status" value="1"/>
</dbReference>
<dbReference type="PIRSF" id="PIRSF003095">
    <property type="entry name" value="Trigger_factor"/>
    <property type="match status" value="1"/>
</dbReference>
<dbReference type="Gene3D" id="3.10.50.40">
    <property type="match status" value="1"/>
</dbReference>
<comment type="domain">
    <text evidence="12">Consists of 3 domains; the N-terminus binds the ribosome, the middle domain has PPIase activity, while the C-terminus has intrinsic chaperone activity on its own.</text>
</comment>
<feature type="domain" description="PPIase FKBP-type" evidence="16">
    <location>
        <begin position="169"/>
        <end position="257"/>
    </location>
</feature>
<keyword evidence="6 12" id="KW-0697">Rotamase</keyword>
<dbReference type="SUPFAM" id="SSF54534">
    <property type="entry name" value="FKBP-like"/>
    <property type="match status" value="1"/>
</dbReference>
<dbReference type="Pfam" id="PF05698">
    <property type="entry name" value="Trigger_C"/>
    <property type="match status" value="1"/>
</dbReference>
<dbReference type="EMBL" id="JAJHZP010000013">
    <property type="protein sequence ID" value="MDC4183442.1"/>
    <property type="molecule type" value="Genomic_DNA"/>
</dbReference>
<keyword evidence="8 12" id="KW-0413">Isomerase</keyword>
<evidence type="ECO:0000313" key="17">
    <source>
        <dbReference type="EMBL" id="MDC4182276.1"/>
    </source>
</evidence>
<dbReference type="InterPro" id="IPR037041">
    <property type="entry name" value="Trigger_fac_C_sf"/>
</dbReference>
<dbReference type="Proteomes" id="UP001216384">
    <property type="component" value="Unassembled WGS sequence"/>
</dbReference>
<dbReference type="GO" id="GO:0043335">
    <property type="term" value="P:protein unfolding"/>
    <property type="evidence" value="ECO:0007669"/>
    <property type="project" value="TreeGrafter"/>
</dbReference>
<dbReference type="EMBL" id="JAJHZM010000018">
    <property type="protein sequence ID" value="MDC4182276.1"/>
    <property type="molecule type" value="Genomic_DNA"/>
</dbReference>
<dbReference type="NCBIfam" id="TIGR00115">
    <property type="entry name" value="tig"/>
    <property type="match status" value="1"/>
</dbReference>
<evidence type="ECO:0000313" key="20">
    <source>
        <dbReference type="Proteomes" id="UP001220940"/>
    </source>
</evidence>
<evidence type="ECO:0000313" key="19">
    <source>
        <dbReference type="Proteomes" id="UP001216384"/>
    </source>
</evidence>
<keyword evidence="5 12" id="KW-0132">Cell division</keyword>
<name>A0AAW6HNM7_9MOLU</name>
<organism evidence="18 19">
    <name type="scientific">Mycoplasma bradburyae</name>
    <dbReference type="NCBI Taxonomy" id="2963128"/>
    <lineage>
        <taxon>Bacteria</taxon>
        <taxon>Bacillati</taxon>
        <taxon>Mycoplasmatota</taxon>
        <taxon>Mollicutes</taxon>
        <taxon>Mycoplasmataceae</taxon>
        <taxon>Mycoplasma</taxon>
    </lineage>
</organism>